<dbReference type="Proteomes" id="UP001470230">
    <property type="component" value="Unassembled WGS sequence"/>
</dbReference>
<dbReference type="InterPro" id="IPR036770">
    <property type="entry name" value="Ankyrin_rpt-contain_sf"/>
</dbReference>
<evidence type="ECO:0000313" key="2">
    <source>
        <dbReference type="EMBL" id="KAK8885957.1"/>
    </source>
</evidence>
<sequence>MFSFGPTKANKKRPDWIIIVNHNECSCLKLVAQKLSPKIRSFLKTNPDAKNIEITIGECVVQRDLISSLFFGKEIQFSRSNIDLLLKLSTALDISELYHGLLNYQAYINNIENTINASPEISELLRIENLIFLLSTSNFENILQKTLKLISPQNEDVFARTFLSYCVARYNKIEILIEFLVLLNQKQNEMQNKQNLSNNNTVKKFCDLVLKEFFKEINQSGSQRYDEYRSILQELCFIIYQLIEKNLLDQNEILKNKNVTLPLYFAHLMTPDQIQRAQRVNSFNNEDKYPAFAQIVKSTDPKQWIPVHRYNAHIGMNTTPINYAIRFDRIDDLMKYIKSPQFKNDGKVMSCMYERCSFVNEKPKFVEYAAFFGSVECFKYFISNGDDKVSGIFRYAICSGNPDIIKICSDLKSTLLGTLSLSIEYHHQVISEWLVDVKNQICDQISIQNCFRFCSFEMFIYMLKKGVNANYFLLEATHYDNLLAVLFLLQIKGINVNLQDSRKGLAPLHYACQNRNLNIVRLLVNMNSIQINCRTIPNNIFLILEFNFVFLYNSNFNLLIKEKVELHHFILHVKMMILKLLNYFCK</sequence>
<feature type="repeat" description="ANK" evidence="1">
    <location>
        <begin position="503"/>
        <end position="528"/>
    </location>
</feature>
<accession>A0ABR2K4W0</accession>
<dbReference type="SMART" id="SM00248">
    <property type="entry name" value="ANK"/>
    <property type="match status" value="3"/>
</dbReference>
<dbReference type="InterPro" id="IPR002110">
    <property type="entry name" value="Ankyrin_rpt"/>
</dbReference>
<dbReference type="PANTHER" id="PTHR24159">
    <property type="match status" value="1"/>
</dbReference>
<evidence type="ECO:0000256" key="1">
    <source>
        <dbReference type="PROSITE-ProRule" id="PRU00023"/>
    </source>
</evidence>
<keyword evidence="3" id="KW-1185">Reference proteome</keyword>
<gene>
    <name evidence="2" type="ORF">M9Y10_041416</name>
</gene>
<keyword evidence="1" id="KW-0040">ANK repeat</keyword>
<dbReference type="PANTHER" id="PTHR24159:SF5">
    <property type="entry name" value="ANK_REP_REGION DOMAIN-CONTAINING PROTEIN"/>
    <property type="match status" value="1"/>
</dbReference>
<dbReference type="Pfam" id="PF12796">
    <property type="entry name" value="Ank_2"/>
    <property type="match status" value="1"/>
</dbReference>
<dbReference type="Gene3D" id="1.25.40.20">
    <property type="entry name" value="Ankyrin repeat-containing domain"/>
    <property type="match status" value="1"/>
</dbReference>
<reference evidence="2 3" key="1">
    <citation type="submission" date="2024-04" db="EMBL/GenBank/DDBJ databases">
        <title>Tritrichomonas musculus Genome.</title>
        <authorList>
            <person name="Alves-Ferreira E."/>
            <person name="Grigg M."/>
            <person name="Lorenzi H."/>
            <person name="Galac M."/>
        </authorList>
    </citation>
    <scope>NUCLEOTIDE SEQUENCE [LARGE SCALE GENOMIC DNA]</scope>
    <source>
        <strain evidence="2 3">EAF2021</strain>
    </source>
</reference>
<dbReference type="PROSITE" id="PS50297">
    <property type="entry name" value="ANK_REP_REGION"/>
    <property type="match status" value="1"/>
</dbReference>
<protein>
    <recommendedName>
        <fullName evidence="4">DUF3447 domain-containing protein</fullName>
    </recommendedName>
</protein>
<dbReference type="PROSITE" id="PS50088">
    <property type="entry name" value="ANK_REPEAT"/>
    <property type="match status" value="1"/>
</dbReference>
<organism evidence="2 3">
    <name type="scientific">Tritrichomonas musculus</name>
    <dbReference type="NCBI Taxonomy" id="1915356"/>
    <lineage>
        <taxon>Eukaryota</taxon>
        <taxon>Metamonada</taxon>
        <taxon>Parabasalia</taxon>
        <taxon>Tritrichomonadida</taxon>
        <taxon>Tritrichomonadidae</taxon>
        <taxon>Tritrichomonas</taxon>
    </lineage>
</organism>
<evidence type="ECO:0000313" key="3">
    <source>
        <dbReference type="Proteomes" id="UP001470230"/>
    </source>
</evidence>
<name>A0ABR2K4W0_9EUKA</name>
<comment type="caution">
    <text evidence="2">The sequence shown here is derived from an EMBL/GenBank/DDBJ whole genome shotgun (WGS) entry which is preliminary data.</text>
</comment>
<dbReference type="EMBL" id="JAPFFF010000007">
    <property type="protein sequence ID" value="KAK8885957.1"/>
    <property type="molecule type" value="Genomic_DNA"/>
</dbReference>
<evidence type="ECO:0008006" key="4">
    <source>
        <dbReference type="Google" id="ProtNLM"/>
    </source>
</evidence>
<proteinExistence type="predicted"/>
<dbReference type="SUPFAM" id="SSF48403">
    <property type="entry name" value="Ankyrin repeat"/>
    <property type="match status" value="1"/>
</dbReference>